<comment type="caution">
    <text evidence="2">The sequence shown here is derived from an EMBL/GenBank/DDBJ whole genome shotgun (WGS) entry which is preliminary data.</text>
</comment>
<dbReference type="EMBL" id="QSKF01000010">
    <property type="protein sequence ID" value="RHE38879.1"/>
    <property type="molecule type" value="Genomic_DNA"/>
</dbReference>
<feature type="coiled-coil region" evidence="1">
    <location>
        <begin position="15"/>
        <end position="42"/>
    </location>
</feature>
<name>A0A414J3B2_9FIRM</name>
<organism evidence="2 3">
    <name type="scientific">Blautia obeum</name>
    <dbReference type="NCBI Taxonomy" id="40520"/>
    <lineage>
        <taxon>Bacteria</taxon>
        <taxon>Bacillati</taxon>
        <taxon>Bacillota</taxon>
        <taxon>Clostridia</taxon>
        <taxon>Lachnospirales</taxon>
        <taxon>Lachnospiraceae</taxon>
        <taxon>Blautia</taxon>
    </lineage>
</organism>
<sequence>MWACPNYSLITFRNIETIIKTLKKLENNFKKITSENKDSANEYNNEYNVVNELRRNITAVKDNLPFLSNLPLETRNDMAEYNLKTKNALRLIVKDQNTTKTELELSGLDPTELEFMDPEERKKLLIASGLDPKKYDF</sequence>
<evidence type="ECO:0000313" key="2">
    <source>
        <dbReference type="EMBL" id="RHE38879.1"/>
    </source>
</evidence>
<dbReference type="AlphaFoldDB" id="A0A414J3B2"/>
<protein>
    <submittedName>
        <fullName evidence="2">Uncharacterized protein</fullName>
    </submittedName>
</protein>
<accession>A0A414J3B2</accession>
<keyword evidence="1" id="KW-0175">Coiled coil</keyword>
<gene>
    <name evidence="2" type="ORF">DW740_12795</name>
</gene>
<reference evidence="2 3" key="1">
    <citation type="submission" date="2018-08" db="EMBL/GenBank/DDBJ databases">
        <title>A genome reference for cultivated species of the human gut microbiota.</title>
        <authorList>
            <person name="Zou Y."/>
            <person name="Xue W."/>
            <person name="Luo G."/>
        </authorList>
    </citation>
    <scope>NUCLEOTIDE SEQUENCE [LARGE SCALE GENOMIC DNA]</scope>
    <source>
        <strain evidence="2 3">AM28-23</strain>
    </source>
</reference>
<dbReference type="Proteomes" id="UP000283745">
    <property type="component" value="Unassembled WGS sequence"/>
</dbReference>
<evidence type="ECO:0000256" key="1">
    <source>
        <dbReference type="SAM" id="Coils"/>
    </source>
</evidence>
<evidence type="ECO:0000313" key="3">
    <source>
        <dbReference type="Proteomes" id="UP000283745"/>
    </source>
</evidence>
<proteinExistence type="predicted"/>